<dbReference type="GO" id="GO:0051536">
    <property type="term" value="F:iron-sulfur cluster binding"/>
    <property type="evidence" value="ECO:0007669"/>
    <property type="project" value="UniProtKB-KW"/>
</dbReference>
<dbReference type="Gene3D" id="3.30.70.20">
    <property type="match status" value="1"/>
</dbReference>
<dbReference type="Pfam" id="PF04432">
    <property type="entry name" value="FrhB_FdhB_C"/>
    <property type="match status" value="1"/>
</dbReference>
<dbReference type="AlphaFoldDB" id="A0A8T8K5M4"/>
<evidence type="ECO:0000256" key="2">
    <source>
        <dbReference type="ARBA" id="ARBA00023014"/>
    </source>
</evidence>
<dbReference type="PANTHER" id="PTHR31332">
    <property type="entry name" value="7-HYDROXYMETHYL CHLOROPHYLL A REDUCTASE, CHLOROPLASTIC"/>
    <property type="match status" value="1"/>
</dbReference>
<organism evidence="4 5">
    <name type="scientific">Methanobacterium alkalithermotolerans</name>
    <dbReference type="NCBI Taxonomy" id="2731220"/>
    <lineage>
        <taxon>Archaea</taxon>
        <taxon>Methanobacteriati</taxon>
        <taxon>Methanobacteriota</taxon>
        <taxon>Methanomada group</taxon>
        <taxon>Methanobacteria</taxon>
        <taxon>Methanobacteriales</taxon>
        <taxon>Methanobacteriaceae</taxon>
        <taxon>Methanobacterium</taxon>
    </lineage>
</organism>
<evidence type="ECO:0000259" key="3">
    <source>
        <dbReference type="PROSITE" id="PS51379"/>
    </source>
</evidence>
<protein>
    <submittedName>
        <fullName evidence="4">Coenzyme F420 hydrogenase/dehydrogenase, beta subunit C-terminal domain</fullName>
    </submittedName>
</protein>
<dbReference type="InterPro" id="IPR017896">
    <property type="entry name" value="4Fe4S_Fe-S-bd"/>
</dbReference>
<dbReference type="EMBL" id="CP058560">
    <property type="protein sequence ID" value="QUH22410.1"/>
    <property type="molecule type" value="Genomic_DNA"/>
</dbReference>
<keyword evidence="1" id="KW-0408">Iron</keyword>
<evidence type="ECO:0000313" key="5">
    <source>
        <dbReference type="Proteomes" id="UP000681041"/>
    </source>
</evidence>
<dbReference type="Pfam" id="PF04422">
    <property type="entry name" value="FrhB_FdhB_N"/>
    <property type="match status" value="1"/>
</dbReference>
<dbReference type="InterPro" id="IPR045220">
    <property type="entry name" value="FRHB/FDHB/HCAR-like"/>
</dbReference>
<sequence length="360" mass="40099">MNDEKIAMVGTPCQVLAATKVNKYPDITGGSPIDIKIGLFCMETFSYKYMRMFLEENQVDINEVKECSIEQNQLKFLKKDGTTFEVPLVKAEGFIRKNCDICSDYTADISDISIGSIGSPKGWSTVIIRTPKGQEIIEALEKQGQIETRPIEEKGLNLLKRIATSKKSTNRINIQKREAISRPVVYRREVSEEEFQNFVQECQFENLESDVISEGACVLCGACEFVCPTNIIKIHDRKPYIKGSCEEGCHACYTACPRTYVTEAVLPRNLDDKPIGDYLDIKAVNANFIEGQDGGAVTAILSYLLKEGIVDKVFIVSEDEEKAWKPKPRLTSDIGTVVKAAGTKYSVASIGFKALKEEKA</sequence>
<dbReference type="InterPro" id="IPR007525">
    <property type="entry name" value="FrhB_FdhB_C"/>
</dbReference>
<dbReference type="PROSITE" id="PS51379">
    <property type="entry name" value="4FE4S_FER_2"/>
    <property type="match status" value="1"/>
</dbReference>
<dbReference type="KEGG" id="meme:HYG87_00830"/>
<feature type="domain" description="4Fe-4S ferredoxin-type" evidence="3">
    <location>
        <begin position="208"/>
        <end position="237"/>
    </location>
</feature>
<dbReference type="Proteomes" id="UP000681041">
    <property type="component" value="Chromosome"/>
</dbReference>
<evidence type="ECO:0000313" key="4">
    <source>
        <dbReference type="EMBL" id="QUH22410.1"/>
    </source>
</evidence>
<dbReference type="PROSITE" id="PS00198">
    <property type="entry name" value="4FE4S_FER_1"/>
    <property type="match status" value="1"/>
</dbReference>
<dbReference type="RefSeq" id="WP_211533355.1">
    <property type="nucleotide sequence ID" value="NZ_CP058560.1"/>
</dbReference>
<dbReference type="InterPro" id="IPR007516">
    <property type="entry name" value="Co_F420_Hydgase/DH_bsu_N"/>
</dbReference>
<dbReference type="GO" id="GO:0052592">
    <property type="term" value="F:oxidoreductase activity, acting on CH or CH2 groups, with an iron-sulfur protein as acceptor"/>
    <property type="evidence" value="ECO:0007669"/>
    <property type="project" value="TreeGrafter"/>
</dbReference>
<evidence type="ECO:0000256" key="1">
    <source>
        <dbReference type="ARBA" id="ARBA00023004"/>
    </source>
</evidence>
<proteinExistence type="predicted"/>
<keyword evidence="5" id="KW-1185">Reference proteome</keyword>
<gene>
    <name evidence="4" type="ORF">HYG87_00830</name>
</gene>
<dbReference type="GeneID" id="64819264"/>
<dbReference type="InterPro" id="IPR017900">
    <property type="entry name" value="4Fe4S_Fe_S_CS"/>
</dbReference>
<reference evidence="4" key="1">
    <citation type="submission" date="2020-07" db="EMBL/GenBank/DDBJ databases">
        <title>Methanobacterium. sp. MethCan genome.</title>
        <authorList>
            <person name="Postec A."/>
            <person name="Quemeneur M."/>
        </authorList>
    </citation>
    <scope>NUCLEOTIDE SEQUENCE</scope>
    <source>
        <strain evidence="4">MethCAN</strain>
    </source>
</reference>
<accession>A0A8T8K5M4</accession>
<dbReference type="PANTHER" id="PTHR31332:SF0">
    <property type="entry name" value="7-HYDROXYMETHYL CHLOROPHYLL A REDUCTASE, CHLOROPLASTIC"/>
    <property type="match status" value="1"/>
</dbReference>
<name>A0A8T8K5M4_9EURY</name>
<dbReference type="SUPFAM" id="SSF54862">
    <property type="entry name" value="4Fe-4S ferredoxins"/>
    <property type="match status" value="1"/>
</dbReference>
<keyword evidence="2" id="KW-0411">Iron-sulfur</keyword>
<dbReference type="Pfam" id="PF00037">
    <property type="entry name" value="Fer4"/>
    <property type="match status" value="1"/>
</dbReference>
<keyword evidence="2" id="KW-0479">Metal-binding</keyword>
<dbReference type="OrthoDB" id="15347at2157"/>